<name>A0AAE1YHJ9_9LAMI</name>
<keyword evidence="2" id="KW-0472">Membrane</keyword>
<comment type="caution">
    <text evidence="3">The sequence shown here is derived from an EMBL/GenBank/DDBJ whole genome shotgun (WGS) entry which is preliminary data.</text>
</comment>
<dbReference type="GO" id="GO:0010598">
    <property type="term" value="C:NAD(P)H dehydrogenase complex (plastoquinone)"/>
    <property type="evidence" value="ECO:0007669"/>
    <property type="project" value="InterPro"/>
</dbReference>
<protein>
    <recommendedName>
        <fullName evidence="5">NAD(P)H dehydrogenase subunit CRR3, chloroplastic</fullName>
    </recommendedName>
</protein>
<feature type="compositionally biased region" description="Low complexity" evidence="1">
    <location>
        <begin position="17"/>
        <end position="33"/>
    </location>
</feature>
<sequence>MAILNCHSIVKPQILASSAQPNESSSPSLSPQPNLKPIRLPKANSRKLQEKVYQKQGQAQQPSILEIERAIGAGIFRDRDTNREAEEKESLFDNMLRNSVGKSEGSVEKKLRETGEWLIERTKQTSRSAGKQIVMAMFVWMIPVWIFAFAVASGMVQLPFDTPFLEDLIS</sequence>
<proteinExistence type="predicted"/>
<dbReference type="Proteomes" id="UP001293254">
    <property type="component" value="Unassembled WGS sequence"/>
</dbReference>
<dbReference type="InterPro" id="IPR038931">
    <property type="entry name" value="CRR3"/>
</dbReference>
<accession>A0AAE1YHJ9</accession>
<dbReference type="GO" id="GO:0009773">
    <property type="term" value="P:photosynthetic electron transport in photosystem I"/>
    <property type="evidence" value="ECO:0007669"/>
    <property type="project" value="InterPro"/>
</dbReference>
<feature type="transmembrane region" description="Helical" evidence="2">
    <location>
        <begin position="133"/>
        <end position="156"/>
    </location>
</feature>
<evidence type="ECO:0000256" key="1">
    <source>
        <dbReference type="SAM" id="MobiDB-lite"/>
    </source>
</evidence>
<organism evidence="3 4">
    <name type="scientific">Sesamum alatum</name>
    <dbReference type="NCBI Taxonomy" id="300844"/>
    <lineage>
        <taxon>Eukaryota</taxon>
        <taxon>Viridiplantae</taxon>
        <taxon>Streptophyta</taxon>
        <taxon>Embryophyta</taxon>
        <taxon>Tracheophyta</taxon>
        <taxon>Spermatophyta</taxon>
        <taxon>Magnoliopsida</taxon>
        <taxon>eudicotyledons</taxon>
        <taxon>Gunneridae</taxon>
        <taxon>Pentapetalae</taxon>
        <taxon>asterids</taxon>
        <taxon>lamiids</taxon>
        <taxon>Lamiales</taxon>
        <taxon>Pedaliaceae</taxon>
        <taxon>Sesamum</taxon>
    </lineage>
</organism>
<keyword evidence="2" id="KW-1133">Transmembrane helix</keyword>
<evidence type="ECO:0000256" key="2">
    <source>
        <dbReference type="SAM" id="Phobius"/>
    </source>
</evidence>
<reference evidence="3" key="2">
    <citation type="journal article" date="2024" name="Plant">
        <title>Genomic evolution and insights into agronomic trait innovations of Sesamum species.</title>
        <authorList>
            <person name="Miao H."/>
            <person name="Wang L."/>
            <person name="Qu L."/>
            <person name="Liu H."/>
            <person name="Sun Y."/>
            <person name="Le M."/>
            <person name="Wang Q."/>
            <person name="Wei S."/>
            <person name="Zheng Y."/>
            <person name="Lin W."/>
            <person name="Duan Y."/>
            <person name="Cao H."/>
            <person name="Xiong S."/>
            <person name="Wang X."/>
            <person name="Wei L."/>
            <person name="Li C."/>
            <person name="Ma Q."/>
            <person name="Ju M."/>
            <person name="Zhao R."/>
            <person name="Li G."/>
            <person name="Mu C."/>
            <person name="Tian Q."/>
            <person name="Mei H."/>
            <person name="Zhang T."/>
            <person name="Gao T."/>
            <person name="Zhang H."/>
        </authorList>
    </citation>
    <scope>NUCLEOTIDE SEQUENCE</scope>
    <source>
        <strain evidence="3">3651</strain>
    </source>
</reference>
<evidence type="ECO:0000313" key="3">
    <source>
        <dbReference type="EMBL" id="KAK4430319.1"/>
    </source>
</evidence>
<keyword evidence="2" id="KW-0812">Transmembrane</keyword>
<reference evidence="3" key="1">
    <citation type="submission" date="2020-06" db="EMBL/GenBank/DDBJ databases">
        <authorList>
            <person name="Li T."/>
            <person name="Hu X."/>
            <person name="Zhang T."/>
            <person name="Song X."/>
            <person name="Zhang H."/>
            <person name="Dai N."/>
            <person name="Sheng W."/>
            <person name="Hou X."/>
            <person name="Wei L."/>
        </authorList>
    </citation>
    <scope>NUCLEOTIDE SEQUENCE</scope>
    <source>
        <strain evidence="3">3651</strain>
        <tissue evidence="3">Leaf</tissue>
    </source>
</reference>
<keyword evidence="4" id="KW-1185">Reference proteome</keyword>
<feature type="region of interest" description="Disordered" evidence="1">
    <location>
        <begin position="17"/>
        <end position="39"/>
    </location>
</feature>
<gene>
    <name evidence="3" type="ORF">Salat_1332600</name>
</gene>
<dbReference type="GO" id="GO:0009535">
    <property type="term" value="C:chloroplast thylakoid membrane"/>
    <property type="evidence" value="ECO:0007669"/>
    <property type="project" value="InterPro"/>
</dbReference>
<dbReference type="AlphaFoldDB" id="A0AAE1YHJ9"/>
<dbReference type="PANTHER" id="PTHR36340">
    <property type="entry name" value="NAD(P)H DEHYDROGENASE SUBUNIT CRR3, CHLOROPLASTIC-RELATED"/>
    <property type="match status" value="1"/>
</dbReference>
<evidence type="ECO:0000313" key="4">
    <source>
        <dbReference type="Proteomes" id="UP001293254"/>
    </source>
</evidence>
<dbReference type="PANTHER" id="PTHR36340:SF1">
    <property type="entry name" value="NAD(P)H DEHYDROGENASE SUBUNIT CRR3, CHLOROPLASTIC-RELATED"/>
    <property type="match status" value="1"/>
</dbReference>
<dbReference type="EMBL" id="JACGWO010000004">
    <property type="protein sequence ID" value="KAK4430319.1"/>
    <property type="molecule type" value="Genomic_DNA"/>
</dbReference>
<evidence type="ECO:0008006" key="5">
    <source>
        <dbReference type="Google" id="ProtNLM"/>
    </source>
</evidence>